<proteinExistence type="predicted"/>
<keyword evidence="5 8" id="KW-0418">Kinase</keyword>
<evidence type="ECO:0000256" key="3">
    <source>
        <dbReference type="ARBA" id="ARBA00022553"/>
    </source>
</evidence>
<dbReference type="InterPro" id="IPR003594">
    <property type="entry name" value="HATPase_dom"/>
</dbReference>
<dbReference type="InterPro" id="IPR000014">
    <property type="entry name" value="PAS"/>
</dbReference>
<dbReference type="STRING" id="560819.SAMN05428998_107110"/>
<dbReference type="Pfam" id="PF00512">
    <property type="entry name" value="HisKA"/>
    <property type="match status" value="1"/>
</dbReference>
<dbReference type="PROSITE" id="PS50109">
    <property type="entry name" value="HIS_KIN"/>
    <property type="match status" value="1"/>
</dbReference>
<keyword evidence="9" id="KW-1185">Reference proteome</keyword>
<name>A0A1Y6BU58_9PROT</name>
<dbReference type="PRINTS" id="PR00344">
    <property type="entry name" value="BCTRLSENSOR"/>
</dbReference>
<evidence type="ECO:0000256" key="6">
    <source>
        <dbReference type="SAM" id="MobiDB-lite"/>
    </source>
</evidence>
<dbReference type="SMART" id="SM00387">
    <property type="entry name" value="HATPase_c"/>
    <property type="match status" value="1"/>
</dbReference>
<accession>A0A1Y6BU58</accession>
<evidence type="ECO:0000256" key="2">
    <source>
        <dbReference type="ARBA" id="ARBA00012438"/>
    </source>
</evidence>
<dbReference type="Gene3D" id="1.10.287.130">
    <property type="match status" value="1"/>
</dbReference>
<keyword evidence="3" id="KW-0597">Phosphoprotein</keyword>
<dbReference type="InterPro" id="IPR005467">
    <property type="entry name" value="His_kinase_dom"/>
</dbReference>
<dbReference type="AlphaFoldDB" id="A0A1Y6BU58"/>
<dbReference type="PANTHER" id="PTHR43047">
    <property type="entry name" value="TWO-COMPONENT HISTIDINE PROTEIN KINASE"/>
    <property type="match status" value="1"/>
</dbReference>
<dbReference type="CDD" id="cd00130">
    <property type="entry name" value="PAS"/>
    <property type="match status" value="1"/>
</dbReference>
<dbReference type="PANTHER" id="PTHR43047:SF72">
    <property type="entry name" value="OSMOSENSING HISTIDINE PROTEIN KINASE SLN1"/>
    <property type="match status" value="1"/>
</dbReference>
<dbReference type="RefSeq" id="WP_159460193.1">
    <property type="nucleotide sequence ID" value="NZ_FWZX01000007.1"/>
</dbReference>
<dbReference type="Pfam" id="PF02518">
    <property type="entry name" value="HATPase_c"/>
    <property type="match status" value="1"/>
</dbReference>
<dbReference type="InterPro" id="IPR036097">
    <property type="entry name" value="HisK_dim/P_sf"/>
</dbReference>
<dbReference type="EC" id="2.7.13.3" evidence="2"/>
<dbReference type="EMBL" id="FWZX01000007">
    <property type="protein sequence ID" value="SMF21564.1"/>
    <property type="molecule type" value="Genomic_DNA"/>
</dbReference>
<dbReference type="CDD" id="cd00082">
    <property type="entry name" value="HisKA"/>
    <property type="match status" value="1"/>
</dbReference>
<dbReference type="GO" id="GO:0005886">
    <property type="term" value="C:plasma membrane"/>
    <property type="evidence" value="ECO:0007669"/>
    <property type="project" value="TreeGrafter"/>
</dbReference>
<protein>
    <recommendedName>
        <fullName evidence="2">histidine kinase</fullName>
        <ecNumber evidence="2">2.7.13.3</ecNumber>
    </recommendedName>
</protein>
<dbReference type="SUPFAM" id="SSF55785">
    <property type="entry name" value="PYP-like sensor domain (PAS domain)"/>
    <property type="match status" value="1"/>
</dbReference>
<feature type="compositionally biased region" description="Basic and acidic residues" evidence="6">
    <location>
        <begin position="159"/>
        <end position="171"/>
    </location>
</feature>
<dbReference type="SUPFAM" id="SSF47384">
    <property type="entry name" value="Homodimeric domain of signal transducing histidine kinase"/>
    <property type="match status" value="1"/>
</dbReference>
<comment type="catalytic activity">
    <reaction evidence="1">
        <text>ATP + protein L-histidine = ADP + protein N-phospho-L-histidine.</text>
        <dbReference type="EC" id="2.7.13.3"/>
    </reaction>
</comment>
<evidence type="ECO:0000313" key="9">
    <source>
        <dbReference type="Proteomes" id="UP000192917"/>
    </source>
</evidence>
<evidence type="ECO:0000259" key="7">
    <source>
        <dbReference type="PROSITE" id="PS50109"/>
    </source>
</evidence>
<evidence type="ECO:0000256" key="4">
    <source>
        <dbReference type="ARBA" id="ARBA00022679"/>
    </source>
</evidence>
<evidence type="ECO:0000256" key="1">
    <source>
        <dbReference type="ARBA" id="ARBA00000085"/>
    </source>
</evidence>
<evidence type="ECO:0000313" key="8">
    <source>
        <dbReference type="EMBL" id="SMF21564.1"/>
    </source>
</evidence>
<feature type="domain" description="Histidine kinase" evidence="7">
    <location>
        <begin position="180"/>
        <end position="403"/>
    </location>
</feature>
<dbReference type="SMART" id="SM00388">
    <property type="entry name" value="HisKA"/>
    <property type="match status" value="1"/>
</dbReference>
<dbReference type="SUPFAM" id="SSF55874">
    <property type="entry name" value="ATPase domain of HSP90 chaperone/DNA topoisomerase II/histidine kinase"/>
    <property type="match status" value="1"/>
</dbReference>
<gene>
    <name evidence="8" type="ORF">SAMN05428998_107110</name>
</gene>
<dbReference type="Proteomes" id="UP000192917">
    <property type="component" value="Unassembled WGS sequence"/>
</dbReference>
<dbReference type="GO" id="GO:0009927">
    <property type="term" value="F:histidine phosphotransfer kinase activity"/>
    <property type="evidence" value="ECO:0007669"/>
    <property type="project" value="TreeGrafter"/>
</dbReference>
<dbReference type="InterPro" id="IPR036890">
    <property type="entry name" value="HATPase_C_sf"/>
</dbReference>
<dbReference type="Gene3D" id="3.30.565.10">
    <property type="entry name" value="Histidine kinase-like ATPase, C-terminal domain"/>
    <property type="match status" value="1"/>
</dbReference>
<feature type="region of interest" description="Disordered" evidence="6">
    <location>
        <begin position="345"/>
        <end position="365"/>
    </location>
</feature>
<sequence length="407" mass="43061">MSSTRDEALRSVADWYWRSGRDGLIEEIGPTVARSLGLPAQLLVGRPFGSLIADPAGELARQFERLTEAQQPFRELPLTLLAQDGAKVSMRLSGVPQYDAGGRFAGYAGTGTEVARPSPLVDDGESSAAILAAEVEKLVMENVRLRIALGSGGKAGRGRAAEEHEPAAAQRLDDERRNARLAHELRTPLNAIIGYAEFASGRVTSGEDKVRECLERILTAARHMDAFIGAGFEPSETPRLELAPVALDSALRDVAAMVEPQARAKAIDLSALSIEGAYVVLADRGALTQVLVNLAVNAIKYNRRGGAVGASVSLEGVDRVALAIWDTGKGIAPDDLPHIFEPGFRGKGPTEVESEPDAAGRPGGRGLGLAISADLARAMGGRLDATSELGQGTRVTLRLRRAAARPE</sequence>
<organism evidence="8 9">
    <name type="scientific">Tistlia consotensis USBA 355</name>
    <dbReference type="NCBI Taxonomy" id="560819"/>
    <lineage>
        <taxon>Bacteria</taxon>
        <taxon>Pseudomonadati</taxon>
        <taxon>Pseudomonadota</taxon>
        <taxon>Alphaproteobacteria</taxon>
        <taxon>Rhodospirillales</taxon>
        <taxon>Rhodovibrionaceae</taxon>
        <taxon>Tistlia</taxon>
    </lineage>
</organism>
<dbReference type="GO" id="GO:0000155">
    <property type="term" value="F:phosphorelay sensor kinase activity"/>
    <property type="evidence" value="ECO:0007669"/>
    <property type="project" value="InterPro"/>
</dbReference>
<feature type="region of interest" description="Disordered" evidence="6">
    <location>
        <begin position="152"/>
        <end position="171"/>
    </location>
</feature>
<dbReference type="InterPro" id="IPR003661">
    <property type="entry name" value="HisK_dim/P_dom"/>
</dbReference>
<dbReference type="InterPro" id="IPR004358">
    <property type="entry name" value="Sig_transdc_His_kin-like_C"/>
</dbReference>
<evidence type="ECO:0000256" key="5">
    <source>
        <dbReference type="ARBA" id="ARBA00022777"/>
    </source>
</evidence>
<reference evidence="8 9" key="1">
    <citation type="submission" date="2017-04" db="EMBL/GenBank/DDBJ databases">
        <authorList>
            <person name="Afonso C.L."/>
            <person name="Miller P.J."/>
            <person name="Scott M.A."/>
            <person name="Spackman E."/>
            <person name="Goraichik I."/>
            <person name="Dimitrov K.M."/>
            <person name="Suarez D.L."/>
            <person name="Swayne D.E."/>
        </authorList>
    </citation>
    <scope>NUCLEOTIDE SEQUENCE [LARGE SCALE GENOMIC DNA]</scope>
    <source>
        <strain evidence="8 9">USBA 355</strain>
    </source>
</reference>
<dbReference type="Gene3D" id="3.30.450.20">
    <property type="entry name" value="PAS domain"/>
    <property type="match status" value="1"/>
</dbReference>
<keyword evidence="4" id="KW-0808">Transferase</keyword>
<dbReference type="InterPro" id="IPR035965">
    <property type="entry name" value="PAS-like_dom_sf"/>
</dbReference>